<evidence type="ECO:0000256" key="7">
    <source>
        <dbReference type="ARBA" id="ARBA00022692"/>
    </source>
</evidence>
<evidence type="ECO:0000313" key="18">
    <source>
        <dbReference type="Proteomes" id="UP000257136"/>
    </source>
</evidence>
<dbReference type="Pfam" id="PF02518">
    <property type="entry name" value="HATPase_c"/>
    <property type="match status" value="1"/>
</dbReference>
<comment type="subcellular location">
    <subcellularLocation>
        <location evidence="2">Cell membrane</location>
        <topology evidence="2">Multi-pass membrane protein</topology>
    </subcellularLocation>
</comment>
<keyword evidence="18" id="KW-1185">Reference proteome</keyword>
<evidence type="ECO:0000256" key="13">
    <source>
        <dbReference type="ARBA" id="ARBA00023136"/>
    </source>
</evidence>
<dbReference type="PROSITE" id="PS50109">
    <property type="entry name" value="HIS_KIN"/>
    <property type="match status" value="1"/>
</dbReference>
<feature type="domain" description="Histidine kinase" evidence="15">
    <location>
        <begin position="246"/>
        <end position="459"/>
    </location>
</feature>
<evidence type="ECO:0000259" key="15">
    <source>
        <dbReference type="PROSITE" id="PS50109"/>
    </source>
</evidence>
<dbReference type="AlphaFoldDB" id="A0A3E0E1L7"/>
<feature type="transmembrane region" description="Helical" evidence="14">
    <location>
        <begin position="165"/>
        <end position="184"/>
    </location>
</feature>
<dbReference type="CDD" id="cd00082">
    <property type="entry name" value="HisKA"/>
    <property type="match status" value="1"/>
</dbReference>
<dbReference type="PROSITE" id="PS50885">
    <property type="entry name" value="HAMP"/>
    <property type="match status" value="1"/>
</dbReference>
<dbReference type="Proteomes" id="UP000257136">
    <property type="component" value="Unassembled WGS sequence"/>
</dbReference>
<keyword evidence="9 17" id="KW-0418">Kinase</keyword>
<accession>A0A3E0E1L7</accession>
<dbReference type="InterPro" id="IPR005467">
    <property type="entry name" value="His_kinase_dom"/>
</dbReference>
<dbReference type="InterPro" id="IPR036890">
    <property type="entry name" value="HATPase_C_sf"/>
</dbReference>
<dbReference type="Gene3D" id="1.10.287.130">
    <property type="match status" value="1"/>
</dbReference>
<dbReference type="Pfam" id="PF00512">
    <property type="entry name" value="HisKA"/>
    <property type="match status" value="1"/>
</dbReference>
<dbReference type="EC" id="2.7.13.3" evidence="3"/>
<evidence type="ECO:0000256" key="5">
    <source>
        <dbReference type="ARBA" id="ARBA00022553"/>
    </source>
</evidence>
<sequence>MLSFSYKNRIAFNYILSTALLISVVFCTIYGITLYSINKHINDDILEESSEYLEQIKIDSNNAYLIQVDQWRESDNNRVNVNPVFVQFFDNDNKLIDKSPNLKGFQLKLHKPEKDNQFVDTYLNKKPIRQIQIPLFDKNKKIGYLFVAMSLDEATLILTNLRNTLFIAFPLILVLLFSIARLIAGRSIKPVTLITETSSRITKDNLKDRIILPQNKDELFVLSKTINDLLDRIENAVEREKQFTSDASHELRTPLTVLKGTLEVLIRKPRNQAEYEDKINFSISEVNRLNNLVDQLLLLARFENQKQSLRIEQIYLNAIILDALSLYSSKINDKKLEVLHDFSKDYFVTSDNYLVSTIISNIISNAVKYSHENGQLVINISKSGSKTICSISDNGIGISATDLDKIVNPFFRSDPTLHPEIKGSGLGLSIVERITRLLNIEFKIESELNKGTTVIFVFE</sequence>
<dbReference type="SMART" id="SM00387">
    <property type="entry name" value="HATPase_c"/>
    <property type="match status" value="1"/>
</dbReference>
<evidence type="ECO:0000313" key="17">
    <source>
        <dbReference type="EMBL" id="REG91623.1"/>
    </source>
</evidence>
<name>A0A3E0E1L7_9FLAO</name>
<dbReference type="PRINTS" id="PR00344">
    <property type="entry name" value="BCTRLSENSOR"/>
</dbReference>
<dbReference type="PANTHER" id="PTHR45528:SF1">
    <property type="entry name" value="SENSOR HISTIDINE KINASE CPXA"/>
    <property type="match status" value="1"/>
</dbReference>
<dbReference type="SUPFAM" id="SSF55874">
    <property type="entry name" value="ATPase domain of HSP90 chaperone/DNA topoisomerase II/histidine kinase"/>
    <property type="match status" value="1"/>
</dbReference>
<evidence type="ECO:0000256" key="2">
    <source>
        <dbReference type="ARBA" id="ARBA00004651"/>
    </source>
</evidence>
<dbReference type="SMART" id="SM00304">
    <property type="entry name" value="HAMP"/>
    <property type="match status" value="1"/>
</dbReference>
<evidence type="ECO:0000256" key="14">
    <source>
        <dbReference type="SAM" id="Phobius"/>
    </source>
</evidence>
<evidence type="ECO:0000256" key="4">
    <source>
        <dbReference type="ARBA" id="ARBA00022475"/>
    </source>
</evidence>
<evidence type="ECO:0000259" key="16">
    <source>
        <dbReference type="PROSITE" id="PS50885"/>
    </source>
</evidence>
<dbReference type="SUPFAM" id="SSF158472">
    <property type="entry name" value="HAMP domain-like"/>
    <property type="match status" value="1"/>
</dbReference>
<proteinExistence type="predicted"/>
<organism evidence="17 18">
    <name type="scientific">Flavobacterium aquicola</name>
    <dbReference type="NCBI Taxonomy" id="1682742"/>
    <lineage>
        <taxon>Bacteria</taxon>
        <taxon>Pseudomonadati</taxon>
        <taxon>Bacteroidota</taxon>
        <taxon>Flavobacteriia</taxon>
        <taxon>Flavobacteriales</taxon>
        <taxon>Flavobacteriaceae</taxon>
        <taxon>Flavobacterium</taxon>
    </lineage>
</organism>
<gene>
    <name evidence="17" type="ORF">C8P67_11628</name>
</gene>
<evidence type="ECO:0000256" key="6">
    <source>
        <dbReference type="ARBA" id="ARBA00022679"/>
    </source>
</evidence>
<keyword evidence="5" id="KW-0597">Phosphoprotein</keyword>
<dbReference type="Pfam" id="PF00672">
    <property type="entry name" value="HAMP"/>
    <property type="match status" value="1"/>
</dbReference>
<keyword evidence="8" id="KW-0547">Nucleotide-binding</keyword>
<evidence type="ECO:0000256" key="1">
    <source>
        <dbReference type="ARBA" id="ARBA00000085"/>
    </source>
</evidence>
<dbReference type="InterPro" id="IPR036097">
    <property type="entry name" value="HisK_dim/P_sf"/>
</dbReference>
<dbReference type="FunFam" id="1.10.287.130:FF:000001">
    <property type="entry name" value="Two-component sensor histidine kinase"/>
    <property type="match status" value="1"/>
</dbReference>
<evidence type="ECO:0000256" key="9">
    <source>
        <dbReference type="ARBA" id="ARBA00022777"/>
    </source>
</evidence>
<keyword evidence="11 14" id="KW-1133">Transmembrane helix</keyword>
<dbReference type="EMBL" id="QUNI01000016">
    <property type="protein sequence ID" value="REG91623.1"/>
    <property type="molecule type" value="Genomic_DNA"/>
</dbReference>
<dbReference type="OrthoDB" id="594725at2"/>
<dbReference type="RefSeq" id="WP_115814925.1">
    <property type="nucleotide sequence ID" value="NZ_QUNI01000016.1"/>
</dbReference>
<dbReference type="GO" id="GO:0000155">
    <property type="term" value="F:phosphorelay sensor kinase activity"/>
    <property type="evidence" value="ECO:0007669"/>
    <property type="project" value="InterPro"/>
</dbReference>
<evidence type="ECO:0000256" key="12">
    <source>
        <dbReference type="ARBA" id="ARBA00023012"/>
    </source>
</evidence>
<keyword evidence="10" id="KW-0067">ATP-binding</keyword>
<dbReference type="Gene3D" id="6.10.340.10">
    <property type="match status" value="1"/>
</dbReference>
<reference evidence="17 18" key="1">
    <citation type="submission" date="2018-08" db="EMBL/GenBank/DDBJ databases">
        <title>Genomic Encyclopedia of Archaeal and Bacterial Type Strains, Phase II (KMG-II): from individual species to whole genera.</title>
        <authorList>
            <person name="Goeker M."/>
        </authorList>
    </citation>
    <scope>NUCLEOTIDE SEQUENCE [LARGE SCALE GENOMIC DNA]</scope>
    <source>
        <strain evidence="17 18">DSM 100880</strain>
    </source>
</reference>
<dbReference type="SUPFAM" id="SSF47384">
    <property type="entry name" value="Homodimeric domain of signal transducing histidine kinase"/>
    <property type="match status" value="1"/>
</dbReference>
<feature type="transmembrane region" description="Helical" evidence="14">
    <location>
        <begin position="12"/>
        <end position="32"/>
    </location>
</feature>
<keyword evidence="6" id="KW-0808">Transferase</keyword>
<dbReference type="SMART" id="SM00388">
    <property type="entry name" value="HisKA"/>
    <property type="match status" value="1"/>
</dbReference>
<dbReference type="InterPro" id="IPR004358">
    <property type="entry name" value="Sig_transdc_His_kin-like_C"/>
</dbReference>
<protein>
    <recommendedName>
        <fullName evidence="3">histidine kinase</fullName>
        <ecNumber evidence="3">2.7.13.3</ecNumber>
    </recommendedName>
</protein>
<dbReference type="InterPro" id="IPR050398">
    <property type="entry name" value="HssS/ArlS-like"/>
</dbReference>
<dbReference type="InterPro" id="IPR003594">
    <property type="entry name" value="HATPase_dom"/>
</dbReference>
<keyword evidence="12" id="KW-0902">Two-component regulatory system</keyword>
<keyword evidence="4" id="KW-1003">Cell membrane</keyword>
<dbReference type="PANTHER" id="PTHR45528">
    <property type="entry name" value="SENSOR HISTIDINE KINASE CPXA"/>
    <property type="match status" value="1"/>
</dbReference>
<evidence type="ECO:0000256" key="8">
    <source>
        <dbReference type="ARBA" id="ARBA00022741"/>
    </source>
</evidence>
<dbReference type="InterPro" id="IPR003660">
    <property type="entry name" value="HAMP_dom"/>
</dbReference>
<comment type="catalytic activity">
    <reaction evidence="1">
        <text>ATP + protein L-histidine = ADP + protein N-phospho-L-histidine.</text>
        <dbReference type="EC" id="2.7.13.3"/>
    </reaction>
</comment>
<dbReference type="GO" id="GO:0005886">
    <property type="term" value="C:plasma membrane"/>
    <property type="evidence" value="ECO:0007669"/>
    <property type="project" value="UniProtKB-SubCell"/>
</dbReference>
<evidence type="ECO:0000256" key="3">
    <source>
        <dbReference type="ARBA" id="ARBA00012438"/>
    </source>
</evidence>
<keyword evidence="7 14" id="KW-0812">Transmembrane</keyword>
<dbReference type="GO" id="GO:0005524">
    <property type="term" value="F:ATP binding"/>
    <property type="evidence" value="ECO:0007669"/>
    <property type="project" value="UniProtKB-KW"/>
</dbReference>
<feature type="domain" description="HAMP" evidence="16">
    <location>
        <begin position="185"/>
        <end position="238"/>
    </location>
</feature>
<evidence type="ECO:0000256" key="11">
    <source>
        <dbReference type="ARBA" id="ARBA00022989"/>
    </source>
</evidence>
<keyword evidence="13 14" id="KW-0472">Membrane</keyword>
<evidence type="ECO:0000256" key="10">
    <source>
        <dbReference type="ARBA" id="ARBA00022840"/>
    </source>
</evidence>
<comment type="caution">
    <text evidence="17">The sequence shown here is derived from an EMBL/GenBank/DDBJ whole genome shotgun (WGS) entry which is preliminary data.</text>
</comment>
<dbReference type="Gene3D" id="3.30.565.10">
    <property type="entry name" value="Histidine kinase-like ATPase, C-terminal domain"/>
    <property type="match status" value="1"/>
</dbReference>
<dbReference type="InterPro" id="IPR003661">
    <property type="entry name" value="HisK_dim/P_dom"/>
</dbReference>